<dbReference type="InterPro" id="IPR017452">
    <property type="entry name" value="GPCR_Rhodpsn_7TM"/>
</dbReference>
<dbReference type="PANTHER" id="PTHR24249:SF372">
    <property type="entry name" value="G-PROTEIN COUPLED RECEPTORS FAMILY 1 PROFILE DOMAIN-CONTAINING PROTEIN"/>
    <property type="match status" value="1"/>
</dbReference>
<evidence type="ECO:0000256" key="9">
    <source>
        <dbReference type="RuleBase" id="RU000688"/>
    </source>
</evidence>
<dbReference type="AlphaFoldDB" id="A0AAU9XC94"/>
<keyword evidence="4 10" id="KW-1133">Transmembrane helix</keyword>
<dbReference type="PROSITE" id="PS50262">
    <property type="entry name" value="G_PROTEIN_RECEP_F1_2"/>
    <property type="match status" value="1"/>
</dbReference>
<dbReference type="EMBL" id="CALNXJ010000036">
    <property type="protein sequence ID" value="CAH3142400.1"/>
    <property type="molecule type" value="Genomic_DNA"/>
</dbReference>
<evidence type="ECO:0000259" key="11">
    <source>
        <dbReference type="PROSITE" id="PS50262"/>
    </source>
</evidence>
<feature type="transmembrane region" description="Helical" evidence="10">
    <location>
        <begin position="266"/>
        <end position="284"/>
    </location>
</feature>
<feature type="transmembrane region" description="Helical" evidence="10">
    <location>
        <begin position="143"/>
        <end position="161"/>
    </location>
</feature>
<dbReference type="SUPFAM" id="SSF81321">
    <property type="entry name" value="Family A G protein-coupled receptor-like"/>
    <property type="match status" value="1"/>
</dbReference>
<evidence type="ECO:0000256" key="3">
    <source>
        <dbReference type="ARBA" id="ARBA00022692"/>
    </source>
</evidence>
<comment type="similarity">
    <text evidence="9">Belongs to the G-protein coupled receptor 1 family.</text>
</comment>
<evidence type="ECO:0000256" key="7">
    <source>
        <dbReference type="ARBA" id="ARBA00023170"/>
    </source>
</evidence>
<keyword evidence="3 9" id="KW-0812">Transmembrane</keyword>
<accession>A0AAU9XC94</accession>
<evidence type="ECO:0000256" key="5">
    <source>
        <dbReference type="ARBA" id="ARBA00023040"/>
    </source>
</evidence>
<dbReference type="InterPro" id="IPR000276">
    <property type="entry name" value="GPCR_Rhodpsn"/>
</dbReference>
<evidence type="ECO:0000256" key="10">
    <source>
        <dbReference type="SAM" id="Phobius"/>
    </source>
</evidence>
<feature type="domain" description="G-protein coupled receptors family 1 profile" evidence="11">
    <location>
        <begin position="40"/>
        <end position="282"/>
    </location>
</feature>
<feature type="transmembrane region" description="Helical" evidence="10">
    <location>
        <begin position="61"/>
        <end position="81"/>
    </location>
</feature>
<dbReference type="PROSITE" id="PS00237">
    <property type="entry name" value="G_PROTEIN_RECEP_F1_1"/>
    <property type="match status" value="1"/>
</dbReference>
<evidence type="ECO:0000256" key="1">
    <source>
        <dbReference type="ARBA" id="ARBA00004651"/>
    </source>
</evidence>
<dbReference type="SMART" id="SM01381">
    <property type="entry name" value="7TM_GPCR_Srsx"/>
    <property type="match status" value="1"/>
</dbReference>
<keyword evidence="13" id="KW-1185">Reference proteome</keyword>
<keyword evidence="2" id="KW-1003">Cell membrane</keyword>
<evidence type="ECO:0000256" key="8">
    <source>
        <dbReference type="ARBA" id="ARBA00023224"/>
    </source>
</evidence>
<keyword evidence="8 9" id="KW-0807">Transducer</keyword>
<comment type="subcellular location">
    <subcellularLocation>
        <location evidence="1">Cell membrane</location>
        <topology evidence="1">Multi-pass membrane protein</topology>
    </subcellularLocation>
</comment>
<evidence type="ECO:0000313" key="13">
    <source>
        <dbReference type="Proteomes" id="UP001159428"/>
    </source>
</evidence>
<keyword evidence="7 9" id="KW-0675">Receptor</keyword>
<sequence>MENFILHHWDNQTNTVARFRTCLLANCVVNAIGLFIASFGNAVILLSIWRTKSLHSPSNTLLFALSLTDLLVGTVTQPLYIITRVYFLVTGKDGPLALMSAFDVISGSLSGVSFITATLISVDRYLVLLLHLRYRCLVTNRRICVFILGSWLLSGTWGFIWTQDIRLFYFLGFGSSTTCFSIILLMYYKIYQVIRRHRREINNQENLKQSSHSIASRISFPSYTRSVVNTFIVCVLLFLCYFPYLCTAAVIQLGGLSTTKKISLEVSGTIIFVNSSLNPFVYFWRVKEFRSAIKSTLRRLTNTRMQPPSS</sequence>
<dbReference type="Gene3D" id="1.20.1070.10">
    <property type="entry name" value="Rhodopsin 7-helix transmembrane proteins"/>
    <property type="match status" value="1"/>
</dbReference>
<dbReference type="PANTHER" id="PTHR24249">
    <property type="entry name" value="HISTAMINE RECEPTOR-RELATED G-PROTEIN COUPLED RECEPTOR"/>
    <property type="match status" value="1"/>
</dbReference>
<comment type="caution">
    <text evidence="12">The sequence shown here is derived from an EMBL/GenBank/DDBJ whole genome shotgun (WGS) entry which is preliminary data.</text>
</comment>
<dbReference type="InterPro" id="IPR050569">
    <property type="entry name" value="TAAR"/>
</dbReference>
<feature type="transmembrane region" description="Helical" evidence="10">
    <location>
        <begin position="23"/>
        <end position="49"/>
    </location>
</feature>
<dbReference type="Pfam" id="PF00001">
    <property type="entry name" value="7tm_1"/>
    <property type="match status" value="2"/>
</dbReference>
<protein>
    <recommendedName>
        <fullName evidence="11">G-protein coupled receptors family 1 profile domain-containing protein</fullName>
    </recommendedName>
</protein>
<evidence type="ECO:0000313" key="12">
    <source>
        <dbReference type="EMBL" id="CAH3142400.1"/>
    </source>
</evidence>
<gene>
    <name evidence="12" type="ORF">PMEA_00020160</name>
</gene>
<organism evidence="12 13">
    <name type="scientific">Pocillopora meandrina</name>
    <dbReference type="NCBI Taxonomy" id="46732"/>
    <lineage>
        <taxon>Eukaryota</taxon>
        <taxon>Metazoa</taxon>
        <taxon>Cnidaria</taxon>
        <taxon>Anthozoa</taxon>
        <taxon>Hexacorallia</taxon>
        <taxon>Scleractinia</taxon>
        <taxon>Astrocoeniina</taxon>
        <taxon>Pocilloporidae</taxon>
        <taxon>Pocillopora</taxon>
    </lineage>
</organism>
<reference evidence="12 13" key="1">
    <citation type="submission" date="2022-05" db="EMBL/GenBank/DDBJ databases">
        <authorList>
            <consortium name="Genoscope - CEA"/>
            <person name="William W."/>
        </authorList>
    </citation>
    <scope>NUCLEOTIDE SEQUENCE [LARGE SCALE GENOMIC DNA]</scope>
</reference>
<feature type="transmembrane region" description="Helical" evidence="10">
    <location>
        <begin position="227"/>
        <end position="254"/>
    </location>
</feature>
<evidence type="ECO:0000256" key="4">
    <source>
        <dbReference type="ARBA" id="ARBA00022989"/>
    </source>
</evidence>
<dbReference type="CDD" id="cd00637">
    <property type="entry name" value="7tm_classA_rhodopsin-like"/>
    <property type="match status" value="1"/>
</dbReference>
<dbReference type="Proteomes" id="UP001159428">
    <property type="component" value="Unassembled WGS sequence"/>
</dbReference>
<name>A0AAU9XC94_9CNID</name>
<proteinExistence type="inferred from homology"/>
<dbReference type="GO" id="GO:0005886">
    <property type="term" value="C:plasma membrane"/>
    <property type="evidence" value="ECO:0007669"/>
    <property type="project" value="UniProtKB-SubCell"/>
</dbReference>
<dbReference type="PRINTS" id="PR00237">
    <property type="entry name" value="GPCRRHODOPSN"/>
</dbReference>
<dbReference type="GO" id="GO:0004930">
    <property type="term" value="F:G protein-coupled receptor activity"/>
    <property type="evidence" value="ECO:0007669"/>
    <property type="project" value="UniProtKB-KW"/>
</dbReference>
<keyword evidence="5 9" id="KW-0297">G-protein coupled receptor</keyword>
<feature type="transmembrane region" description="Helical" evidence="10">
    <location>
        <begin position="167"/>
        <end position="188"/>
    </location>
</feature>
<keyword evidence="6 10" id="KW-0472">Membrane</keyword>
<evidence type="ECO:0000256" key="6">
    <source>
        <dbReference type="ARBA" id="ARBA00023136"/>
    </source>
</evidence>
<evidence type="ECO:0000256" key="2">
    <source>
        <dbReference type="ARBA" id="ARBA00022475"/>
    </source>
</evidence>